<dbReference type="RefSeq" id="XP_032339293.1">
    <property type="nucleotide sequence ID" value="XM_032483402.1"/>
</dbReference>
<feature type="region of interest" description="Disordered" evidence="1">
    <location>
        <begin position="1"/>
        <end position="39"/>
    </location>
</feature>
<organism evidence="2 3">
    <name type="scientific">Camelus ferus</name>
    <name type="common">Wild bactrian camel</name>
    <name type="synonym">Camelus bactrianus ferus</name>
    <dbReference type="NCBI Taxonomy" id="419612"/>
    <lineage>
        <taxon>Eukaryota</taxon>
        <taxon>Metazoa</taxon>
        <taxon>Chordata</taxon>
        <taxon>Craniata</taxon>
        <taxon>Vertebrata</taxon>
        <taxon>Euteleostomi</taxon>
        <taxon>Mammalia</taxon>
        <taxon>Eutheria</taxon>
        <taxon>Laurasiatheria</taxon>
        <taxon>Artiodactyla</taxon>
        <taxon>Tylopoda</taxon>
        <taxon>Camelidae</taxon>
        <taxon>Camelus</taxon>
    </lineage>
</organism>
<dbReference type="GeneID" id="116664809"/>
<reference evidence="3" key="2">
    <citation type="submission" date="2025-08" db="UniProtKB">
        <authorList>
            <consortium name="RefSeq"/>
        </authorList>
    </citation>
    <scope>IDENTIFICATION</scope>
    <source>
        <tissue evidence="3">Ear skin</tissue>
    </source>
</reference>
<name>A0A8B8TBR9_CAMFR</name>
<evidence type="ECO:0000313" key="2">
    <source>
        <dbReference type="Proteomes" id="UP000694856"/>
    </source>
</evidence>
<dbReference type="KEGG" id="cfr:116664809"/>
<sequence>MAVPLHIPTMSPPVSSVDKGEAARPRNEPSGGPRGQVHAHLPGFQLAPLFPFPSSQDPLLKRLGLDLPASWEETSSQKRLKPHHDLLPSECGPRGPELGVAVFLPHPPPSALSSAWPSSASALFLVNTYVNLPLPPDSQPHDFARRPLSWLLIWQVAPASSVPDVAGPPPPGCGENPGLGAPGAGRQFCPHLIRLTPSYLSNRRRGGKAPLTKASSIDPSRGGGRQRRQDDLRAAVEGAEAQGG</sequence>
<evidence type="ECO:0000313" key="3">
    <source>
        <dbReference type="RefSeq" id="XP_032339293.1"/>
    </source>
</evidence>
<dbReference type="Proteomes" id="UP000694856">
    <property type="component" value="Chromosome 1"/>
</dbReference>
<evidence type="ECO:0000256" key="1">
    <source>
        <dbReference type="SAM" id="MobiDB-lite"/>
    </source>
</evidence>
<feature type="compositionally biased region" description="Basic and acidic residues" evidence="1">
    <location>
        <begin position="18"/>
        <end position="27"/>
    </location>
</feature>
<accession>A0A8B8TBR9</accession>
<dbReference type="AlphaFoldDB" id="A0A8B8TBR9"/>
<keyword evidence="2" id="KW-1185">Reference proteome</keyword>
<proteinExistence type="predicted"/>
<gene>
    <name evidence="3" type="primary">LOC116664809</name>
</gene>
<feature type="region of interest" description="Disordered" evidence="1">
    <location>
        <begin position="200"/>
        <end position="244"/>
    </location>
</feature>
<protein>
    <submittedName>
        <fullName evidence="3">Uncharacterized protein LOC116664809</fullName>
    </submittedName>
</protein>
<reference evidence="2" key="1">
    <citation type="submission" date="2025-05" db="UniProtKB">
        <authorList>
            <consortium name="RefSeq"/>
        </authorList>
    </citation>
    <scope>NUCLEOTIDE SEQUENCE [LARGE SCALE GENOMIC DNA]</scope>
</reference>